<evidence type="ECO:0000256" key="1">
    <source>
        <dbReference type="SAM" id="Phobius"/>
    </source>
</evidence>
<organism evidence="2">
    <name type="scientific">marine sediment metagenome</name>
    <dbReference type="NCBI Taxonomy" id="412755"/>
    <lineage>
        <taxon>unclassified sequences</taxon>
        <taxon>metagenomes</taxon>
        <taxon>ecological metagenomes</taxon>
    </lineage>
</organism>
<keyword evidence="1" id="KW-1133">Transmembrane helix</keyword>
<keyword evidence="1" id="KW-0812">Transmembrane</keyword>
<reference evidence="2" key="1">
    <citation type="journal article" date="2015" name="Nature">
        <title>Complex archaea that bridge the gap between prokaryotes and eukaryotes.</title>
        <authorList>
            <person name="Spang A."/>
            <person name="Saw J.H."/>
            <person name="Jorgensen S.L."/>
            <person name="Zaremba-Niedzwiedzka K."/>
            <person name="Martijn J."/>
            <person name="Lind A.E."/>
            <person name="van Eijk R."/>
            <person name="Schleper C."/>
            <person name="Guy L."/>
            <person name="Ettema T.J."/>
        </authorList>
    </citation>
    <scope>NUCLEOTIDE SEQUENCE</scope>
</reference>
<proteinExistence type="predicted"/>
<accession>A0A0F9ETA6</accession>
<feature type="transmembrane region" description="Helical" evidence="1">
    <location>
        <begin position="6"/>
        <end position="24"/>
    </location>
</feature>
<gene>
    <name evidence="2" type="ORF">LCGC14_2114210</name>
</gene>
<comment type="caution">
    <text evidence="2">The sequence shown here is derived from an EMBL/GenBank/DDBJ whole genome shotgun (WGS) entry which is preliminary data.</text>
</comment>
<dbReference type="AlphaFoldDB" id="A0A0F9ETA6"/>
<keyword evidence="1" id="KW-0472">Membrane</keyword>
<sequence>MNWGWTIVTTGAVWMAAGLFMLFGDSEIASGLLIGNGVALVSFPRWSGG</sequence>
<name>A0A0F9ETA6_9ZZZZ</name>
<evidence type="ECO:0000313" key="2">
    <source>
        <dbReference type="EMBL" id="KKL69511.1"/>
    </source>
</evidence>
<dbReference type="EMBL" id="LAZR01026189">
    <property type="protein sequence ID" value="KKL69511.1"/>
    <property type="molecule type" value="Genomic_DNA"/>
</dbReference>
<protein>
    <submittedName>
        <fullName evidence="2">Uncharacterized protein</fullName>
    </submittedName>
</protein>